<reference evidence="1 2" key="1">
    <citation type="journal article" date="2023" name="Nat. Commun.">
        <title>Origin of minicircular mitochondrial genomes in red algae.</title>
        <authorList>
            <person name="Lee Y."/>
            <person name="Cho C.H."/>
            <person name="Lee Y.M."/>
            <person name="Park S.I."/>
            <person name="Yang J.H."/>
            <person name="West J.A."/>
            <person name="Bhattacharya D."/>
            <person name="Yoon H.S."/>
        </authorList>
    </citation>
    <scope>NUCLEOTIDE SEQUENCE [LARGE SCALE GENOMIC DNA]</scope>
    <source>
        <strain evidence="1 2">CCMP1338</strain>
        <tissue evidence="1">Whole cell</tissue>
    </source>
</reference>
<proteinExistence type="predicted"/>
<dbReference type="EMBL" id="JAMWBK010000005">
    <property type="protein sequence ID" value="KAJ8905107.1"/>
    <property type="molecule type" value="Genomic_DNA"/>
</dbReference>
<dbReference type="AlphaFoldDB" id="A0AAV8UVK9"/>
<sequence>MIGFVSSGSGCVRSKGRSEVCQVRSHNRLRKSGVVLRMASSEGENDSSDEGEKTFPLLKDFLAGLNDLGHLRIIVKNDAAVSEAIAKTEKLFYATIPSGLEYANIIDPSINLDLHMKLAGYGGARFEKGISRGANKAPTYIIRMLGTDKETVMVSFFLSGPEGPGDITPERVEAWTKLKDTFAGSEDETCWF</sequence>
<accession>A0AAV8UVK9</accession>
<dbReference type="InterPro" id="IPR053733">
    <property type="entry name" value="Heme_Transport_Util_sf"/>
</dbReference>
<gene>
    <name evidence="1" type="ORF">NDN08_001617</name>
</gene>
<dbReference type="Proteomes" id="UP001157974">
    <property type="component" value="Unassembled WGS sequence"/>
</dbReference>
<evidence type="ECO:0000313" key="2">
    <source>
        <dbReference type="Proteomes" id="UP001157974"/>
    </source>
</evidence>
<evidence type="ECO:0000313" key="1">
    <source>
        <dbReference type="EMBL" id="KAJ8905107.1"/>
    </source>
</evidence>
<name>A0AAV8UVK9_9RHOD</name>
<protein>
    <submittedName>
        <fullName evidence="1">Uncharacterized protein</fullName>
    </submittedName>
</protein>
<comment type="caution">
    <text evidence="1">The sequence shown here is derived from an EMBL/GenBank/DDBJ whole genome shotgun (WGS) entry which is preliminary data.</text>
</comment>
<organism evidence="1 2">
    <name type="scientific">Rhodosorus marinus</name>
    <dbReference type="NCBI Taxonomy" id="101924"/>
    <lineage>
        <taxon>Eukaryota</taxon>
        <taxon>Rhodophyta</taxon>
        <taxon>Stylonematophyceae</taxon>
        <taxon>Stylonematales</taxon>
        <taxon>Stylonemataceae</taxon>
        <taxon>Rhodosorus</taxon>
    </lineage>
</organism>
<keyword evidence="2" id="KW-1185">Reference proteome</keyword>
<dbReference type="SUPFAM" id="SSF144064">
    <property type="entry name" value="Heme iron utilization protein-like"/>
    <property type="match status" value="1"/>
</dbReference>
<dbReference type="Gene3D" id="3.40.1570.10">
    <property type="entry name" value="HemS/ChuS/ChuX like domains"/>
    <property type="match status" value="1"/>
</dbReference>